<dbReference type="InterPro" id="IPR036129">
    <property type="entry name" value="Glycerate_kinase_sf"/>
</dbReference>
<comment type="similarity">
    <text evidence="1 4">Belongs to the glycerate kinase type-1 family.</text>
</comment>
<dbReference type="NCBIfam" id="TIGR00045">
    <property type="entry name" value="glycerate kinase"/>
    <property type="match status" value="1"/>
</dbReference>
<evidence type="ECO:0000256" key="4">
    <source>
        <dbReference type="PIRNR" id="PIRNR006078"/>
    </source>
</evidence>
<dbReference type="OrthoDB" id="9774290at2"/>
<dbReference type="PIRSF" id="PIRSF006078">
    <property type="entry name" value="GlxK"/>
    <property type="match status" value="1"/>
</dbReference>
<dbReference type="Pfam" id="PF02595">
    <property type="entry name" value="Gly_kinase"/>
    <property type="match status" value="1"/>
</dbReference>
<dbReference type="Gene3D" id="3.90.1510.10">
    <property type="entry name" value="Glycerate kinase, domain 2"/>
    <property type="match status" value="1"/>
</dbReference>
<evidence type="ECO:0000256" key="1">
    <source>
        <dbReference type="ARBA" id="ARBA00006284"/>
    </source>
</evidence>
<evidence type="ECO:0000256" key="3">
    <source>
        <dbReference type="ARBA" id="ARBA00022777"/>
    </source>
</evidence>
<dbReference type="InterPro" id="IPR018197">
    <property type="entry name" value="Glycerate_kinase_RE-like"/>
</dbReference>
<dbReference type="SUPFAM" id="SSF110738">
    <property type="entry name" value="Glycerate kinase I"/>
    <property type="match status" value="1"/>
</dbReference>
<dbReference type="PANTHER" id="PTHR21599:SF0">
    <property type="entry name" value="GLYCERATE KINASE"/>
    <property type="match status" value="1"/>
</dbReference>
<dbReference type="Proteomes" id="UP000013909">
    <property type="component" value="Unassembled WGS sequence"/>
</dbReference>
<evidence type="ECO:0000313" key="6">
    <source>
        <dbReference type="Proteomes" id="UP000013909"/>
    </source>
</evidence>
<evidence type="ECO:0000256" key="2">
    <source>
        <dbReference type="ARBA" id="ARBA00022679"/>
    </source>
</evidence>
<dbReference type="Gene3D" id="3.40.50.10350">
    <property type="entry name" value="Glycerate kinase, domain 1"/>
    <property type="match status" value="1"/>
</dbReference>
<dbReference type="InterPro" id="IPR004381">
    <property type="entry name" value="Glycerate_kinase"/>
</dbReference>
<proteinExistence type="inferred from homology"/>
<dbReference type="EC" id="2.7.1.31" evidence="5"/>
<comment type="caution">
    <text evidence="5">The sequence shown here is derived from an EMBL/GenBank/DDBJ whole genome shotgun (WGS) entry which is preliminary data.</text>
</comment>
<name>R7ZPY7_9BACT</name>
<sequence>MKWLVAPNAFKGTIEADRAAALIEKAILDGDASHQVELCPIADGGDGTCHLLSDILGMERVVLQACGPLGRPIEGFFGFEANSKTAFVDVSTVSGIKWLHARERDPWTASSYGTGELILRAVDLGATEVVLGLGGSATVDLGTGILRALGFLFLDENGREIPVFSPGFLSKIAHIQQTRPWSDLKFTILCDVDNTYFGERGAIPVFGPQKGLKLEDFPAFEEASRSLVHLFGRKSNREVEDKPGFGAAGGIALGLSPFFETNLVSGARYFFDKVHMADRIGRADRIVTGEGRYDSQSDQGKGSHELLKLAKEAGKEIWLVTSGTDATNSGFDRVLQLPDLDFSAHDLAARAEQNLVTTLKQAIT</sequence>
<reference evidence="5 6" key="1">
    <citation type="submission" date="2013-02" db="EMBL/GenBank/DDBJ databases">
        <title>A novel strain isolated from Lonar lake, Maharashtra, India.</title>
        <authorList>
            <person name="Singh A."/>
        </authorList>
    </citation>
    <scope>NUCLEOTIDE SEQUENCE [LARGE SCALE GENOMIC DNA]</scope>
    <source>
        <strain evidence="5 6">AK24</strain>
    </source>
</reference>
<dbReference type="InterPro" id="IPR018193">
    <property type="entry name" value="Glyc_kinase_flavodox-like_fold"/>
</dbReference>
<dbReference type="GO" id="GO:0031388">
    <property type="term" value="P:organic acid phosphorylation"/>
    <property type="evidence" value="ECO:0007669"/>
    <property type="project" value="UniProtKB-UniRule"/>
</dbReference>
<keyword evidence="3 4" id="KW-0418">Kinase</keyword>
<evidence type="ECO:0000313" key="5">
    <source>
        <dbReference type="EMBL" id="EON76152.1"/>
    </source>
</evidence>
<dbReference type="PANTHER" id="PTHR21599">
    <property type="entry name" value="GLYCERATE KINASE"/>
    <property type="match status" value="1"/>
</dbReference>
<dbReference type="PATRIC" id="fig|1288963.3.peg.3273"/>
<dbReference type="STRING" id="1232681.ADIS_3280"/>
<dbReference type="EMBL" id="AQHR01000088">
    <property type="protein sequence ID" value="EON76152.1"/>
    <property type="molecule type" value="Genomic_DNA"/>
</dbReference>
<keyword evidence="2 4" id="KW-0808">Transferase</keyword>
<dbReference type="RefSeq" id="WP_010855413.1">
    <property type="nucleotide sequence ID" value="NZ_AQHR01000088.1"/>
</dbReference>
<accession>R7ZPY7</accession>
<gene>
    <name evidence="5" type="ORF">ADIS_3280</name>
</gene>
<keyword evidence="6" id="KW-1185">Reference proteome</keyword>
<dbReference type="GO" id="GO:0008887">
    <property type="term" value="F:glycerate kinase activity"/>
    <property type="evidence" value="ECO:0007669"/>
    <property type="project" value="UniProtKB-UniRule"/>
</dbReference>
<protein>
    <submittedName>
        <fullName evidence="5">Glycerate kinase</fullName>
        <ecNumber evidence="5">2.7.1.31</ecNumber>
    </submittedName>
</protein>
<organism evidence="5 6">
    <name type="scientific">Lunatimonas lonarensis</name>
    <dbReference type="NCBI Taxonomy" id="1232681"/>
    <lineage>
        <taxon>Bacteria</taxon>
        <taxon>Pseudomonadati</taxon>
        <taxon>Bacteroidota</taxon>
        <taxon>Cytophagia</taxon>
        <taxon>Cytophagales</taxon>
        <taxon>Cyclobacteriaceae</taxon>
    </lineage>
</organism>
<dbReference type="AlphaFoldDB" id="R7ZPY7"/>